<dbReference type="Proteomes" id="UP000318582">
    <property type="component" value="Unassembled WGS sequence"/>
</dbReference>
<evidence type="ECO:0000256" key="6">
    <source>
        <dbReference type="ARBA" id="ARBA00022787"/>
    </source>
</evidence>
<name>A0A507E3D8_9FUNG</name>
<reference evidence="11 12" key="1">
    <citation type="journal article" date="2019" name="Sci. Rep.">
        <title>Comparative genomics of chytrid fungi reveal insights into the obligate biotrophic and pathogenic lifestyle of Synchytrium endobioticum.</title>
        <authorList>
            <person name="van de Vossenberg B.T.L.H."/>
            <person name="Warris S."/>
            <person name="Nguyen H.D.T."/>
            <person name="van Gent-Pelzer M.P.E."/>
            <person name="Joly D.L."/>
            <person name="van de Geest H.C."/>
            <person name="Bonants P.J.M."/>
            <person name="Smith D.S."/>
            <person name="Levesque C.A."/>
            <person name="van der Lee T.A.J."/>
        </authorList>
    </citation>
    <scope>NUCLEOTIDE SEQUENCE [LARGE SCALE GENOMIC DNA]</scope>
    <source>
        <strain evidence="11 12">CBS 809.83</strain>
    </source>
</reference>
<comment type="similarity">
    <text evidence="2">Belongs to the eukaryotic mitochondrial porin family.</text>
</comment>
<keyword evidence="8" id="KW-0626">Porin</keyword>
<dbReference type="OrthoDB" id="7827681at2759"/>
<keyword evidence="7" id="KW-0406">Ion transport</keyword>
<dbReference type="STRING" id="109895.A0A507E3D8"/>
<dbReference type="GO" id="GO:0015288">
    <property type="term" value="F:porin activity"/>
    <property type="evidence" value="ECO:0007669"/>
    <property type="project" value="UniProtKB-KW"/>
</dbReference>
<comment type="subcellular location">
    <subcellularLocation>
        <location evidence="1">Mitochondrion outer membrane</location>
    </subcellularLocation>
</comment>
<protein>
    <recommendedName>
        <fullName evidence="13">Mitochondrial outer membrane protein porin</fullName>
    </recommendedName>
</protein>
<organism evidence="11 12">
    <name type="scientific">Powellomyces hirtus</name>
    <dbReference type="NCBI Taxonomy" id="109895"/>
    <lineage>
        <taxon>Eukaryota</taxon>
        <taxon>Fungi</taxon>
        <taxon>Fungi incertae sedis</taxon>
        <taxon>Chytridiomycota</taxon>
        <taxon>Chytridiomycota incertae sedis</taxon>
        <taxon>Chytridiomycetes</taxon>
        <taxon>Spizellomycetales</taxon>
        <taxon>Powellomycetaceae</taxon>
        <taxon>Powellomyces</taxon>
    </lineage>
</organism>
<evidence type="ECO:0000256" key="10">
    <source>
        <dbReference type="ARBA" id="ARBA00023136"/>
    </source>
</evidence>
<gene>
    <name evidence="11" type="ORF">PhCBS80983_g03692</name>
</gene>
<evidence type="ECO:0000256" key="2">
    <source>
        <dbReference type="ARBA" id="ARBA00007780"/>
    </source>
</evidence>
<evidence type="ECO:0000256" key="9">
    <source>
        <dbReference type="ARBA" id="ARBA00023128"/>
    </source>
</evidence>
<dbReference type="Pfam" id="PF01459">
    <property type="entry name" value="Porin_3"/>
    <property type="match status" value="1"/>
</dbReference>
<dbReference type="FunFam" id="2.40.160.10:FF:000012">
    <property type="entry name" value="Voltage-dependent anion-selective channel"/>
    <property type="match status" value="1"/>
</dbReference>
<comment type="caution">
    <text evidence="11">The sequence shown here is derived from an EMBL/GenBank/DDBJ whole genome shotgun (WGS) entry which is preliminary data.</text>
</comment>
<proteinExistence type="inferred from homology"/>
<dbReference type="PRINTS" id="PR00185">
    <property type="entry name" value="EUKARYTPORIN"/>
</dbReference>
<evidence type="ECO:0000313" key="11">
    <source>
        <dbReference type="EMBL" id="TPX57638.1"/>
    </source>
</evidence>
<evidence type="ECO:0008006" key="13">
    <source>
        <dbReference type="Google" id="ProtNLM"/>
    </source>
</evidence>
<keyword evidence="6" id="KW-1000">Mitochondrion outer membrane</keyword>
<keyword evidence="3" id="KW-0813">Transport</keyword>
<dbReference type="PANTHER" id="PTHR11743:SF70">
    <property type="entry name" value="GH26960P-RELATED"/>
    <property type="match status" value="1"/>
</dbReference>
<evidence type="ECO:0000256" key="3">
    <source>
        <dbReference type="ARBA" id="ARBA00022448"/>
    </source>
</evidence>
<evidence type="ECO:0000256" key="8">
    <source>
        <dbReference type="ARBA" id="ARBA00023114"/>
    </source>
</evidence>
<sequence>MSAPTIAYVDPTVFKFNVPPAFSDIGKSTTDLLAKDFPVGAAKLEVNTVTSNGIKFTVLGNKDNKTGAIASELKSKYTDKLRGVTITESWTTSNVLGAQVELDNTLARGLKLDLSASLLPAKGTKNAKAGVEYKQDYLFTRSSVDLFKGPTLHGDAVVGNDGFLAGGEVAYDISDARVTKYNMAFGYLGRDYSVALHATNALSTFSASYFHRVNRDVEAGAKATWVKSVDNTVHVEVGTKYTLDNAAFLKAKVDNRGQLGLGYTQVLRPGVKLSLGGLFDTTRFHENVHKVGLALTLEA</sequence>
<dbReference type="InterPro" id="IPR023614">
    <property type="entry name" value="Porin_dom_sf"/>
</dbReference>
<keyword evidence="5" id="KW-0812">Transmembrane</keyword>
<dbReference type="AlphaFoldDB" id="A0A507E3D8"/>
<dbReference type="InterPro" id="IPR001925">
    <property type="entry name" value="Porin_Euk"/>
</dbReference>
<dbReference type="Gene3D" id="2.40.160.10">
    <property type="entry name" value="Porin"/>
    <property type="match status" value="1"/>
</dbReference>
<evidence type="ECO:0000256" key="5">
    <source>
        <dbReference type="ARBA" id="ARBA00022692"/>
    </source>
</evidence>
<dbReference type="CDD" id="cd07306">
    <property type="entry name" value="Porin3_VDAC"/>
    <property type="match status" value="1"/>
</dbReference>
<dbReference type="PANTHER" id="PTHR11743">
    <property type="entry name" value="VOLTAGE-DEPENDENT ANION-SELECTIVE CHANNEL"/>
    <property type="match status" value="1"/>
</dbReference>
<evidence type="ECO:0000256" key="1">
    <source>
        <dbReference type="ARBA" id="ARBA00004294"/>
    </source>
</evidence>
<dbReference type="GO" id="GO:0046930">
    <property type="term" value="C:pore complex"/>
    <property type="evidence" value="ECO:0007669"/>
    <property type="project" value="UniProtKB-KW"/>
</dbReference>
<keyword evidence="4" id="KW-1134">Transmembrane beta strand</keyword>
<dbReference type="GO" id="GO:0008308">
    <property type="term" value="F:voltage-gated monoatomic anion channel activity"/>
    <property type="evidence" value="ECO:0007669"/>
    <property type="project" value="InterPro"/>
</dbReference>
<dbReference type="EMBL" id="QEAQ01000049">
    <property type="protein sequence ID" value="TPX57638.1"/>
    <property type="molecule type" value="Genomic_DNA"/>
</dbReference>
<dbReference type="GO" id="GO:0005741">
    <property type="term" value="C:mitochondrial outer membrane"/>
    <property type="evidence" value="ECO:0007669"/>
    <property type="project" value="UniProtKB-SubCell"/>
</dbReference>
<evidence type="ECO:0000256" key="7">
    <source>
        <dbReference type="ARBA" id="ARBA00023065"/>
    </source>
</evidence>
<dbReference type="InterPro" id="IPR027246">
    <property type="entry name" value="Porin_Euk/Tom40"/>
</dbReference>
<keyword evidence="10" id="KW-0472">Membrane</keyword>
<keyword evidence="12" id="KW-1185">Reference proteome</keyword>
<keyword evidence="9" id="KW-0496">Mitochondrion</keyword>
<evidence type="ECO:0000256" key="4">
    <source>
        <dbReference type="ARBA" id="ARBA00022452"/>
    </source>
</evidence>
<evidence type="ECO:0000313" key="12">
    <source>
        <dbReference type="Proteomes" id="UP000318582"/>
    </source>
</evidence>
<accession>A0A507E3D8</accession>